<comment type="subcellular location">
    <subcellularLocation>
        <location evidence="1">Cell membrane</location>
        <topology evidence="1">Multi-pass membrane protein</topology>
    </subcellularLocation>
</comment>
<dbReference type="NCBIfam" id="TIGR00361">
    <property type="entry name" value="ComEC_Rec2"/>
    <property type="match status" value="1"/>
</dbReference>
<dbReference type="InterPro" id="IPR001279">
    <property type="entry name" value="Metallo-B-lactamas"/>
</dbReference>
<keyword evidence="5 6" id="KW-0472">Membrane</keyword>
<dbReference type="Gene3D" id="3.60.15.10">
    <property type="entry name" value="Ribonuclease Z/Hydroxyacylglutathione hydrolase-like"/>
    <property type="match status" value="1"/>
</dbReference>
<dbReference type="InterPro" id="IPR004477">
    <property type="entry name" value="ComEC_N"/>
</dbReference>
<dbReference type="PANTHER" id="PTHR30619">
    <property type="entry name" value="DNA INTERNALIZATION/COMPETENCE PROTEIN COMEC/REC2"/>
    <property type="match status" value="1"/>
</dbReference>
<feature type="transmembrane region" description="Helical" evidence="6">
    <location>
        <begin position="380"/>
        <end position="399"/>
    </location>
</feature>
<evidence type="ECO:0000313" key="9">
    <source>
        <dbReference type="Proteomes" id="UP001147148"/>
    </source>
</evidence>
<reference evidence="8" key="1">
    <citation type="submission" date="2022-10" db="EMBL/GenBank/DDBJ databases">
        <title>Vagococcus sp. isolated from poultry meat.</title>
        <authorList>
            <person name="Johansson P."/>
            <person name="Bjorkroth J."/>
        </authorList>
    </citation>
    <scope>NUCLEOTIDE SEQUENCE</scope>
    <source>
        <strain evidence="8">PNs007</strain>
    </source>
</reference>
<name>A0ABT5X3B9_9ENTE</name>
<feature type="transmembrane region" description="Helical" evidence="6">
    <location>
        <begin position="432"/>
        <end position="450"/>
    </location>
</feature>
<evidence type="ECO:0000256" key="2">
    <source>
        <dbReference type="ARBA" id="ARBA00022475"/>
    </source>
</evidence>
<feature type="transmembrane region" description="Helical" evidence="6">
    <location>
        <begin position="405"/>
        <end position="425"/>
    </location>
</feature>
<dbReference type="InterPro" id="IPR035681">
    <property type="entry name" value="ComA-like_MBL"/>
</dbReference>
<accession>A0ABT5X3B9</accession>
<keyword evidence="3 6" id="KW-0812">Transmembrane</keyword>
<dbReference type="InterPro" id="IPR036866">
    <property type="entry name" value="RibonucZ/Hydroxyglut_hydro"/>
</dbReference>
<dbReference type="Pfam" id="PF03772">
    <property type="entry name" value="Competence"/>
    <property type="match status" value="1"/>
</dbReference>
<feature type="transmembrane region" description="Helical" evidence="6">
    <location>
        <begin position="62"/>
        <end position="82"/>
    </location>
</feature>
<dbReference type="Pfam" id="PF00753">
    <property type="entry name" value="Lactamase_B"/>
    <property type="match status" value="1"/>
</dbReference>
<feature type="transmembrane region" description="Helical" evidence="6">
    <location>
        <begin position="470"/>
        <end position="488"/>
    </location>
</feature>
<dbReference type="CDD" id="cd07731">
    <property type="entry name" value="ComA-like_MBL-fold"/>
    <property type="match status" value="1"/>
</dbReference>
<proteinExistence type="predicted"/>
<keyword evidence="9" id="KW-1185">Reference proteome</keyword>
<protein>
    <submittedName>
        <fullName evidence="8">DNA internalization-related competence protein ComEC/Rec2</fullName>
    </submittedName>
</protein>
<dbReference type="InterPro" id="IPR052159">
    <property type="entry name" value="Competence_DNA_uptake"/>
</dbReference>
<evidence type="ECO:0000256" key="5">
    <source>
        <dbReference type="ARBA" id="ARBA00023136"/>
    </source>
</evidence>
<feature type="transmembrane region" description="Helical" evidence="6">
    <location>
        <begin position="21"/>
        <end position="50"/>
    </location>
</feature>
<dbReference type="NCBIfam" id="TIGR00360">
    <property type="entry name" value="ComEC_N-term"/>
    <property type="match status" value="1"/>
</dbReference>
<feature type="transmembrane region" description="Helical" evidence="6">
    <location>
        <begin position="284"/>
        <end position="303"/>
    </location>
</feature>
<organism evidence="8 9">
    <name type="scientific">Vagococcus proximus</name>
    <dbReference type="NCBI Taxonomy" id="2991417"/>
    <lineage>
        <taxon>Bacteria</taxon>
        <taxon>Bacillati</taxon>
        <taxon>Bacillota</taxon>
        <taxon>Bacilli</taxon>
        <taxon>Lactobacillales</taxon>
        <taxon>Enterococcaceae</taxon>
        <taxon>Vagococcus</taxon>
    </lineage>
</organism>
<keyword evidence="2" id="KW-1003">Cell membrane</keyword>
<keyword evidence="4 6" id="KW-1133">Transmembrane helix</keyword>
<dbReference type="PANTHER" id="PTHR30619:SF1">
    <property type="entry name" value="RECOMBINATION PROTEIN 2"/>
    <property type="match status" value="1"/>
</dbReference>
<dbReference type="InterPro" id="IPR004797">
    <property type="entry name" value="Competence_ComEC/Rec2"/>
</dbReference>
<evidence type="ECO:0000313" key="8">
    <source>
        <dbReference type="EMBL" id="MDF0480503.1"/>
    </source>
</evidence>
<dbReference type="EMBL" id="JAPDSH010000007">
    <property type="protein sequence ID" value="MDF0480503.1"/>
    <property type="molecule type" value="Genomic_DNA"/>
</dbReference>
<dbReference type="Proteomes" id="UP001147148">
    <property type="component" value="Unassembled WGS sequence"/>
</dbReference>
<gene>
    <name evidence="8" type="ORF">OL233_09435</name>
</gene>
<feature type="transmembrane region" description="Helical" evidence="6">
    <location>
        <begin position="348"/>
        <end position="368"/>
    </location>
</feature>
<evidence type="ECO:0000256" key="1">
    <source>
        <dbReference type="ARBA" id="ARBA00004651"/>
    </source>
</evidence>
<sequence length="789" mass="89111">MLKTLITIYLKKIKQLGQLKGYIIVPCVCMVLVNFIVLKSSLIAVAVGLLFFIRILLSRNTIVQLACIVTIVISTIVFFSIIKKSTVNKSLAKEASAITSVFRINPNSIKVNGESVQMQGQSIDKKQKYTISYYVKTENEQLFFKKTTDFINIKVTADLIEPKGKRNLGSFDYKEFLNQHEIYQQVKIKQVLSVTKGNIGSLSDYLSIIRSRLSHHIDKNLTKSVAMYVKSLFLGLKDQEFKRNQEALSQLGILHFFSISGLHVFFFLRLLRYITLRSGVIKEHIYWLELVMLFCFFIISGSATSVGRSVGYSTISLSNDRFKLGFSQLDCWALTMGIFLIYSPYILMQVGGIFSFTLTFFMIYLDPLCAKFPSRFLRDVYFSSCLTLFSIPTLSYFFYEWNITAFILTLLLVPFFSTLLLPMLVIVLIMSFVYLPPIILTIATVGLDNLNNLFTSISRVSIGKIVTGKIPIGLYLLTLLLIFIWLGLEKRRVGRSILLLVMIVLLPSMFKWVNPIGQVAFVDVGQGSGLIVDLPFHKGTVLIDTGGEKLTRTYGADDWRYYDGAKSQANYTVIPFLKSRGVTTVDKAFITHGHEDHYGNLLEINKVIPIKQVLFPKGAVNQVGFSKVVQQLIKDKVEVKNIMRGVRTEFRGIGFKSLYPIDVGDGANNDSLVMSMRVKDKRFLLMGDLEKEGEDRLMKVEPTLEADILSVGHHGSKTSSSPAFLKQVRPQVAIISCGLNNKFGHPNQETLTGLKKVRATVYRTDQEGMIYFNWNGWSSKLSLPNTVIE</sequence>
<dbReference type="SUPFAM" id="SSF56281">
    <property type="entry name" value="Metallo-hydrolase/oxidoreductase"/>
    <property type="match status" value="1"/>
</dbReference>
<evidence type="ECO:0000256" key="6">
    <source>
        <dbReference type="SAM" id="Phobius"/>
    </source>
</evidence>
<feature type="transmembrane region" description="Helical" evidence="6">
    <location>
        <begin position="251"/>
        <end position="272"/>
    </location>
</feature>
<feature type="domain" description="Metallo-beta-lactamase" evidence="7">
    <location>
        <begin position="525"/>
        <end position="739"/>
    </location>
</feature>
<evidence type="ECO:0000259" key="7">
    <source>
        <dbReference type="SMART" id="SM00849"/>
    </source>
</evidence>
<dbReference type="SMART" id="SM00849">
    <property type="entry name" value="Lactamase_B"/>
    <property type="match status" value="1"/>
</dbReference>
<evidence type="ECO:0000256" key="4">
    <source>
        <dbReference type="ARBA" id="ARBA00022989"/>
    </source>
</evidence>
<evidence type="ECO:0000256" key="3">
    <source>
        <dbReference type="ARBA" id="ARBA00022692"/>
    </source>
</evidence>
<comment type="caution">
    <text evidence="8">The sequence shown here is derived from an EMBL/GenBank/DDBJ whole genome shotgun (WGS) entry which is preliminary data.</text>
</comment>
<dbReference type="RefSeq" id="WP_275472067.1">
    <property type="nucleotide sequence ID" value="NZ_JAPDSH010000007.1"/>
</dbReference>